<keyword evidence="1" id="KW-0812">Transmembrane</keyword>
<dbReference type="Proteomes" id="UP000724874">
    <property type="component" value="Unassembled WGS sequence"/>
</dbReference>
<dbReference type="EMBL" id="JADNYJ010000192">
    <property type="protein sequence ID" value="KAF8875725.1"/>
    <property type="molecule type" value="Genomic_DNA"/>
</dbReference>
<name>A0A9P5N927_GYMJU</name>
<protein>
    <submittedName>
        <fullName evidence="2">Uncharacterized protein</fullName>
    </submittedName>
</protein>
<keyword evidence="1" id="KW-0472">Membrane</keyword>
<accession>A0A9P5N927</accession>
<evidence type="ECO:0000256" key="1">
    <source>
        <dbReference type="SAM" id="Phobius"/>
    </source>
</evidence>
<evidence type="ECO:0000313" key="3">
    <source>
        <dbReference type="Proteomes" id="UP000724874"/>
    </source>
</evidence>
<proteinExistence type="predicted"/>
<dbReference type="AlphaFoldDB" id="A0A9P5N927"/>
<feature type="transmembrane region" description="Helical" evidence="1">
    <location>
        <begin position="27"/>
        <end position="48"/>
    </location>
</feature>
<sequence>MGCKTYIPRRAPQDGADKPSFEVKYNLVSWLDFLVLLLFTLTLFKAIAMDAALAAKLDNGSAELNSWIEKKDAVAWALMVTVGRDVLVSILCFHLTAPDNIPKYYALFRKKFVIFLRRISNISLETAWDLALKACAMVAHSIQPNRVRRP</sequence>
<reference evidence="2" key="1">
    <citation type="submission" date="2020-11" db="EMBL/GenBank/DDBJ databases">
        <authorList>
            <consortium name="DOE Joint Genome Institute"/>
            <person name="Ahrendt S."/>
            <person name="Riley R."/>
            <person name="Andreopoulos W."/>
            <person name="LaButti K."/>
            <person name="Pangilinan J."/>
            <person name="Ruiz-duenas F.J."/>
            <person name="Barrasa J.M."/>
            <person name="Sanchez-Garcia M."/>
            <person name="Camarero S."/>
            <person name="Miyauchi S."/>
            <person name="Serrano A."/>
            <person name="Linde D."/>
            <person name="Babiker R."/>
            <person name="Drula E."/>
            <person name="Ayuso-Fernandez I."/>
            <person name="Pacheco R."/>
            <person name="Padilla G."/>
            <person name="Ferreira P."/>
            <person name="Barriuso J."/>
            <person name="Kellner H."/>
            <person name="Castanera R."/>
            <person name="Alfaro M."/>
            <person name="Ramirez L."/>
            <person name="Pisabarro A.G."/>
            <person name="Kuo A."/>
            <person name="Tritt A."/>
            <person name="Lipzen A."/>
            <person name="He G."/>
            <person name="Yan M."/>
            <person name="Ng V."/>
            <person name="Cullen D."/>
            <person name="Martin F."/>
            <person name="Rosso M.-N."/>
            <person name="Henrissat B."/>
            <person name="Hibbett D."/>
            <person name="Martinez A.T."/>
            <person name="Grigoriev I.V."/>
        </authorList>
    </citation>
    <scope>NUCLEOTIDE SEQUENCE</scope>
    <source>
        <strain evidence="2">AH 44721</strain>
    </source>
</reference>
<comment type="caution">
    <text evidence="2">The sequence shown here is derived from an EMBL/GenBank/DDBJ whole genome shotgun (WGS) entry which is preliminary data.</text>
</comment>
<organism evidence="2 3">
    <name type="scientific">Gymnopilus junonius</name>
    <name type="common">Spectacular rustgill mushroom</name>
    <name type="synonym">Gymnopilus spectabilis subsp. junonius</name>
    <dbReference type="NCBI Taxonomy" id="109634"/>
    <lineage>
        <taxon>Eukaryota</taxon>
        <taxon>Fungi</taxon>
        <taxon>Dikarya</taxon>
        <taxon>Basidiomycota</taxon>
        <taxon>Agaricomycotina</taxon>
        <taxon>Agaricomycetes</taxon>
        <taxon>Agaricomycetidae</taxon>
        <taxon>Agaricales</taxon>
        <taxon>Agaricineae</taxon>
        <taxon>Hymenogastraceae</taxon>
        <taxon>Gymnopilus</taxon>
    </lineage>
</organism>
<keyword evidence="3" id="KW-1185">Reference proteome</keyword>
<keyword evidence="1" id="KW-1133">Transmembrane helix</keyword>
<gene>
    <name evidence="2" type="ORF">CPB84DRAFT_1796374</name>
</gene>
<evidence type="ECO:0000313" key="2">
    <source>
        <dbReference type="EMBL" id="KAF8875725.1"/>
    </source>
</evidence>